<evidence type="ECO:0000313" key="10">
    <source>
        <dbReference type="Proteomes" id="UP000001631"/>
    </source>
</evidence>
<keyword evidence="3" id="KW-0156">Chromatin regulator</keyword>
<evidence type="ECO:0000256" key="7">
    <source>
        <dbReference type="ARBA" id="ARBA00025178"/>
    </source>
</evidence>
<dbReference type="STRING" id="447093.C0NNK5"/>
<dbReference type="InterPro" id="IPR012423">
    <property type="entry name" value="Eaf7/MRGBP"/>
</dbReference>
<dbReference type="RefSeq" id="XP_045286996.1">
    <property type="nucleotide sequence ID" value="XM_045431784.1"/>
</dbReference>
<feature type="region of interest" description="Disordered" evidence="8">
    <location>
        <begin position="182"/>
        <end position="318"/>
    </location>
</feature>
<organism evidence="9 10">
    <name type="scientific">Ajellomyces capsulatus (strain G186AR / H82 / ATCC MYA-2454 / RMSCC 2432)</name>
    <name type="common">Darling's disease fungus</name>
    <name type="synonym">Histoplasma capsulatum</name>
    <dbReference type="NCBI Taxonomy" id="447093"/>
    <lineage>
        <taxon>Eukaryota</taxon>
        <taxon>Fungi</taxon>
        <taxon>Dikarya</taxon>
        <taxon>Ascomycota</taxon>
        <taxon>Pezizomycotina</taxon>
        <taxon>Eurotiomycetes</taxon>
        <taxon>Eurotiomycetidae</taxon>
        <taxon>Onygenales</taxon>
        <taxon>Ajellomycetaceae</taxon>
        <taxon>Histoplasma</taxon>
    </lineage>
</organism>
<dbReference type="InParanoid" id="C0NNK5"/>
<dbReference type="GeneID" id="69037751"/>
<reference evidence="9" key="1">
    <citation type="submission" date="2009-02" db="EMBL/GenBank/DDBJ databases">
        <title>The Genome Sequence of Ajellomyces capsulatus strain G186AR.</title>
        <authorList>
            <consortium name="The Broad Institute Genome Sequencing Platform"/>
            <person name="Champion M."/>
            <person name="Cuomo C."/>
            <person name="Ma L.-J."/>
            <person name="Henn M.R."/>
            <person name="Sil A."/>
            <person name="Goldman B."/>
            <person name="Young S.K."/>
            <person name="Kodira C.D."/>
            <person name="Zeng Q."/>
            <person name="Koehrsen M."/>
            <person name="Alvarado L."/>
            <person name="Berlin A."/>
            <person name="Borenstein D."/>
            <person name="Chen Z."/>
            <person name="Engels R."/>
            <person name="Freedman E."/>
            <person name="Gellesch M."/>
            <person name="Goldberg J."/>
            <person name="Griggs A."/>
            <person name="Gujja S."/>
            <person name="Heiman D."/>
            <person name="Hepburn T."/>
            <person name="Howarth C."/>
            <person name="Jen D."/>
            <person name="Larson L."/>
            <person name="Lewis B."/>
            <person name="Mehta T."/>
            <person name="Park D."/>
            <person name="Pearson M."/>
            <person name="Roberts A."/>
            <person name="Saif S."/>
            <person name="Shea T."/>
            <person name="Shenoy N."/>
            <person name="Sisk P."/>
            <person name="Stolte C."/>
            <person name="Sykes S."/>
            <person name="Walk T."/>
            <person name="White J."/>
            <person name="Yandava C."/>
            <person name="Klein B."/>
            <person name="McEwen J.G."/>
            <person name="Puccia R."/>
            <person name="Goldman G.H."/>
            <person name="Felipe M.S."/>
            <person name="Nino-Vega G."/>
            <person name="San-Blas G."/>
            <person name="Taylor J."/>
            <person name="Mendoza L."/>
            <person name="Galagan J."/>
            <person name="Nusbaum C."/>
            <person name="Birren B."/>
        </authorList>
    </citation>
    <scope>NUCLEOTIDE SEQUENCE</scope>
    <source>
        <strain evidence="9">G186AR</strain>
    </source>
</reference>
<dbReference type="HOGENOM" id="CLU_050564_2_0_1"/>
<dbReference type="Pfam" id="PF07904">
    <property type="entry name" value="Eaf7"/>
    <property type="match status" value="1"/>
</dbReference>
<evidence type="ECO:0000256" key="8">
    <source>
        <dbReference type="SAM" id="MobiDB-lite"/>
    </source>
</evidence>
<protein>
    <submittedName>
        <fullName evidence="9">CT20 family protein</fullName>
    </submittedName>
</protein>
<evidence type="ECO:0000256" key="1">
    <source>
        <dbReference type="ARBA" id="ARBA00004123"/>
    </source>
</evidence>
<keyword evidence="5" id="KW-0804">Transcription</keyword>
<proteinExistence type="inferred from homology"/>
<dbReference type="GO" id="GO:0006325">
    <property type="term" value="P:chromatin organization"/>
    <property type="evidence" value="ECO:0007669"/>
    <property type="project" value="UniProtKB-KW"/>
</dbReference>
<evidence type="ECO:0000256" key="2">
    <source>
        <dbReference type="ARBA" id="ARBA00007117"/>
    </source>
</evidence>
<comment type="similarity">
    <text evidence="2">Belongs to the EAF7 family.</text>
</comment>
<dbReference type="PANTHER" id="PTHR13581">
    <property type="entry name" value="MRG-BINDING PROTEIN"/>
    <property type="match status" value="1"/>
</dbReference>
<gene>
    <name evidence="9" type="ORF">HCBG_04735</name>
</gene>
<dbReference type="PANTHER" id="PTHR13581:SF5">
    <property type="entry name" value="MRG_MORF4L-BINDING PROTEIN"/>
    <property type="match status" value="1"/>
</dbReference>
<dbReference type="EMBL" id="GG663368">
    <property type="protein sequence ID" value="EEH06515.1"/>
    <property type="molecule type" value="Genomic_DNA"/>
</dbReference>
<comment type="function">
    <text evidence="7">Component of the NuA4 histone acetyltransferase complex which is involved in transcriptional activation of selected genes principally by acetylation of nucleosomal histone H4 and H2A. The NuA4 complex is also involved in DNA repair.</text>
</comment>
<evidence type="ECO:0000256" key="4">
    <source>
        <dbReference type="ARBA" id="ARBA00023015"/>
    </source>
</evidence>
<accession>C0NNK5</accession>
<feature type="region of interest" description="Disordered" evidence="8">
    <location>
        <begin position="1"/>
        <end position="35"/>
    </location>
</feature>
<comment type="subcellular location">
    <subcellularLocation>
        <location evidence="1">Nucleus</location>
    </subcellularLocation>
</comment>
<feature type="compositionally biased region" description="Basic residues" evidence="8">
    <location>
        <begin position="302"/>
        <end position="318"/>
    </location>
</feature>
<dbReference type="GO" id="GO:0035267">
    <property type="term" value="C:NuA4 histone acetyltransferase complex"/>
    <property type="evidence" value="ECO:0007669"/>
    <property type="project" value="TreeGrafter"/>
</dbReference>
<feature type="compositionally biased region" description="Polar residues" evidence="8">
    <location>
        <begin position="9"/>
        <end position="30"/>
    </location>
</feature>
<feature type="compositionally biased region" description="Acidic residues" evidence="8">
    <location>
        <begin position="259"/>
        <end position="283"/>
    </location>
</feature>
<dbReference type="VEuPathDB" id="FungiDB:I7I50_05219"/>
<evidence type="ECO:0000256" key="3">
    <source>
        <dbReference type="ARBA" id="ARBA00022853"/>
    </source>
</evidence>
<dbReference type="Proteomes" id="UP000001631">
    <property type="component" value="Unassembled WGS sequence"/>
</dbReference>
<dbReference type="GO" id="GO:0005634">
    <property type="term" value="C:nucleus"/>
    <property type="evidence" value="ECO:0007669"/>
    <property type="project" value="UniProtKB-SubCell"/>
</dbReference>
<name>C0NNK5_AJECG</name>
<keyword evidence="6" id="KW-0539">Nucleus</keyword>
<dbReference type="AlphaFoldDB" id="C0NNK5"/>
<keyword evidence="10" id="KW-1185">Reference proteome</keyword>
<evidence type="ECO:0000313" key="9">
    <source>
        <dbReference type="EMBL" id="EEH06515.1"/>
    </source>
</evidence>
<feature type="region of interest" description="Disordered" evidence="8">
    <location>
        <begin position="142"/>
        <end position="164"/>
    </location>
</feature>
<evidence type="ECO:0000256" key="5">
    <source>
        <dbReference type="ARBA" id="ARBA00023163"/>
    </source>
</evidence>
<sequence>MPPRKKLRLSSQGVLTPQTENLQHTPTTPAQPDVVSKFESESDSIVTDPWTEEQEISLLKGIIRWKPVGMHPYGAHKMQGESLIPNLITLGMHKHFRMLAISEHLISQGYVAPNDQHTRIPGIWKKLGTLYNLAGLDERVGDPEASFATDGSGDSEPAQEPYCPFQLPYDEYGEMMFKRRLAPEGSSSPPMSLAGGSVRASTIADTDELSSSPAPSRGRRANRSTRAITRGTRFSRLHAEAENGKGRQNNKASPHKEEDAAEDGEGEEGDEEGTETAEEEDTDTQAMDSARARPTRTQATRGKAKKPSKGPPKRGRRR</sequence>
<keyword evidence="4" id="KW-0805">Transcription regulation</keyword>
<dbReference type="GO" id="GO:0006357">
    <property type="term" value="P:regulation of transcription by RNA polymerase II"/>
    <property type="evidence" value="ECO:0007669"/>
    <property type="project" value="TreeGrafter"/>
</dbReference>
<evidence type="ECO:0000256" key="6">
    <source>
        <dbReference type="ARBA" id="ARBA00023242"/>
    </source>
</evidence>